<organism evidence="2 3">
    <name type="scientific">Nonomuraea muscovyensis</name>
    <dbReference type="NCBI Taxonomy" id="1124761"/>
    <lineage>
        <taxon>Bacteria</taxon>
        <taxon>Bacillati</taxon>
        <taxon>Actinomycetota</taxon>
        <taxon>Actinomycetes</taxon>
        <taxon>Streptosporangiales</taxon>
        <taxon>Streptosporangiaceae</taxon>
        <taxon>Nonomuraea</taxon>
    </lineage>
</organism>
<name>A0A7X0EY85_9ACTN</name>
<evidence type="ECO:0000313" key="3">
    <source>
        <dbReference type="Proteomes" id="UP000583800"/>
    </source>
</evidence>
<evidence type="ECO:0000313" key="2">
    <source>
        <dbReference type="EMBL" id="MBB6345545.1"/>
    </source>
</evidence>
<keyword evidence="3" id="KW-1185">Reference proteome</keyword>
<evidence type="ECO:0000256" key="1">
    <source>
        <dbReference type="SAM" id="MobiDB-lite"/>
    </source>
</evidence>
<reference evidence="2 3" key="1">
    <citation type="submission" date="2020-08" db="EMBL/GenBank/DDBJ databases">
        <title>Sequencing the genomes of 1000 actinobacteria strains.</title>
        <authorList>
            <person name="Klenk H.-P."/>
        </authorList>
    </citation>
    <scope>NUCLEOTIDE SEQUENCE [LARGE SCALE GENOMIC DNA]</scope>
    <source>
        <strain evidence="2 3">DSM 45913</strain>
    </source>
</reference>
<proteinExistence type="predicted"/>
<dbReference type="Proteomes" id="UP000583800">
    <property type="component" value="Unassembled WGS sequence"/>
</dbReference>
<sequence>MKSPFFLVRARTSGLGDFGWVGDPQLVDALPPGFTWNDDHQVCVDEAEREGDRERETRAMAEYGTALLQDGRFAEAAEVLQAAVARGARPHVELALALTACGTVPPRFGGADVGELKERAPSLVGGAADPHTEGCLWMATGNLLRVAGDQDAIPTLEKTLAIFRARSAPRLHGRVQGLTDSVPVVGGRSPLDDSSSTIPPAT</sequence>
<dbReference type="AlphaFoldDB" id="A0A7X0EY85"/>
<feature type="region of interest" description="Disordered" evidence="1">
    <location>
        <begin position="179"/>
        <end position="202"/>
    </location>
</feature>
<comment type="caution">
    <text evidence="2">The sequence shown here is derived from an EMBL/GenBank/DDBJ whole genome shotgun (WGS) entry which is preliminary data.</text>
</comment>
<protein>
    <recommendedName>
        <fullName evidence="4">Tetratricopeptide repeat protein</fullName>
    </recommendedName>
</protein>
<dbReference type="EMBL" id="JACHJB010000001">
    <property type="protein sequence ID" value="MBB6345545.1"/>
    <property type="molecule type" value="Genomic_DNA"/>
</dbReference>
<gene>
    <name evidence="2" type="ORF">FHU36_002054</name>
</gene>
<accession>A0A7X0EY85</accession>
<dbReference type="RefSeq" id="WP_185083474.1">
    <property type="nucleotide sequence ID" value="NZ_JACHJB010000001.1"/>
</dbReference>
<feature type="compositionally biased region" description="Polar residues" evidence="1">
    <location>
        <begin position="192"/>
        <end position="202"/>
    </location>
</feature>
<evidence type="ECO:0008006" key="4">
    <source>
        <dbReference type="Google" id="ProtNLM"/>
    </source>
</evidence>